<dbReference type="Pfam" id="PF13365">
    <property type="entry name" value="Trypsin_2"/>
    <property type="match status" value="1"/>
</dbReference>
<protein>
    <submittedName>
        <fullName evidence="2">Serine protease</fullName>
    </submittedName>
</protein>
<dbReference type="Proteomes" id="UP001595907">
    <property type="component" value="Unassembled WGS sequence"/>
</dbReference>
<keyword evidence="1" id="KW-0812">Transmembrane</keyword>
<dbReference type="PANTHER" id="PTHR43019:SF23">
    <property type="entry name" value="PROTEASE DO-LIKE 5, CHLOROPLASTIC"/>
    <property type="match status" value="1"/>
</dbReference>
<keyword evidence="2" id="KW-0645">Protease</keyword>
<keyword evidence="3" id="KW-1185">Reference proteome</keyword>
<evidence type="ECO:0000256" key="1">
    <source>
        <dbReference type="SAM" id="Phobius"/>
    </source>
</evidence>
<dbReference type="InterPro" id="IPR001940">
    <property type="entry name" value="Peptidase_S1C"/>
</dbReference>
<dbReference type="RefSeq" id="WP_379706845.1">
    <property type="nucleotide sequence ID" value="NZ_JBHSCZ010000001.1"/>
</dbReference>
<keyword evidence="2" id="KW-0378">Hydrolase</keyword>
<dbReference type="InterPro" id="IPR009003">
    <property type="entry name" value="Peptidase_S1_PA"/>
</dbReference>
<proteinExistence type="predicted"/>
<reference evidence="3" key="1">
    <citation type="journal article" date="2019" name="Int. J. Syst. Evol. Microbiol.">
        <title>The Global Catalogue of Microorganisms (GCM) 10K type strain sequencing project: providing services to taxonomists for standard genome sequencing and annotation.</title>
        <authorList>
            <consortium name="The Broad Institute Genomics Platform"/>
            <consortium name="The Broad Institute Genome Sequencing Center for Infectious Disease"/>
            <person name="Wu L."/>
            <person name="Ma J."/>
        </authorList>
    </citation>
    <scope>NUCLEOTIDE SEQUENCE [LARGE SCALE GENOMIC DNA]</scope>
    <source>
        <strain evidence="3">CECT 8289</strain>
    </source>
</reference>
<comment type="caution">
    <text evidence="2">The sequence shown here is derived from an EMBL/GenBank/DDBJ whole genome shotgun (WGS) entry which is preliminary data.</text>
</comment>
<organism evidence="2 3">
    <name type="scientific">Ferruginibacter yonginensis</name>
    <dbReference type="NCBI Taxonomy" id="1310416"/>
    <lineage>
        <taxon>Bacteria</taxon>
        <taxon>Pseudomonadati</taxon>
        <taxon>Bacteroidota</taxon>
        <taxon>Chitinophagia</taxon>
        <taxon>Chitinophagales</taxon>
        <taxon>Chitinophagaceae</taxon>
        <taxon>Ferruginibacter</taxon>
    </lineage>
</organism>
<keyword evidence="1" id="KW-0472">Membrane</keyword>
<dbReference type="EMBL" id="JBHSCZ010000001">
    <property type="protein sequence ID" value="MFC4261816.1"/>
    <property type="molecule type" value="Genomic_DNA"/>
</dbReference>
<dbReference type="PANTHER" id="PTHR43019">
    <property type="entry name" value="SERINE ENDOPROTEASE DEGS"/>
    <property type="match status" value="1"/>
</dbReference>
<evidence type="ECO:0000313" key="2">
    <source>
        <dbReference type="EMBL" id="MFC4261816.1"/>
    </source>
</evidence>
<keyword evidence="1" id="KW-1133">Transmembrane helix</keyword>
<gene>
    <name evidence="2" type="ORF">ACFOWM_02905</name>
</gene>
<sequence length="373" mass="41914">MEDILLIDAAERFVNGEMSAEEKIYFEDLRKNNPELDQAVVEQLFFLNQLNQYSDHKNFKSLLNEVESNLINENFIAERSHKPTAKIIQLWHRYKKTIAVAASIAGFVSILMASLVTTVTTKNDNNINPLVQKINEQEDKTRKIEKKLDQLAEEGAVANTPTKPTLNSSFRATGFMIDAANNYLVTNAHVIKEATHRLIIENNAGEQFNATAIYVNAKNDLAIVKITDTNFRRLPNLPYNIRKNSVELGEQIFMLGYPKKEIVYSEGYVSAKNGYQLDTSYCQLSTAANEGNSGSPVISKNGDLIGIISSEETNATGVVFAIKSINIYRAIEEVKKQKQYSNIKISSNPSLKGVDRVNQVKKMEDYVFMIKGN</sequence>
<dbReference type="SUPFAM" id="SSF50494">
    <property type="entry name" value="Trypsin-like serine proteases"/>
    <property type="match status" value="1"/>
</dbReference>
<dbReference type="PRINTS" id="PR00834">
    <property type="entry name" value="PROTEASES2C"/>
</dbReference>
<dbReference type="GO" id="GO:0006508">
    <property type="term" value="P:proteolysis"/>
    <property type="evidence" value="ECO:0007669"/>
    <property type="project" value="UniProtKB-KW"/>
</dbReference>
<feature type="transmembrane region" description="Helical" evidence="1">
    <location>
        <begin position="98"/>
        <end position="119"/>
    </location>
</feature>
<accession>A0ABV8QNF2</accession>
<dbReference type="GO" id="GO:0008233">
    <property type="term" value="F:peptidase activity"/>
    <property type="evidence" value="ECO:0007669"/>
    <property type="project" value="UniProtKB-KW"/>
</dbReference>
<name>A0ABV8QNF2_9BACT</name>
<dbReference type="Gene3D" id="2.40.10.120">
    <property type="match status" value="1"/>
</dbReference>
<evidence type="ECO:0000313" key="3">
    <source>
        <dbReference type="Proteomes" id="UP001595907"/>
    </source>
</evidence>